<evidence type="ECO:0000256" key="1">
    <source>
        <dbReference type="SAM" id="MobiDB-lite"/>
    </source>
</evidence>
<dbReference type="EMBL" id="KV417276">
    <property type="protein sequence ID" value="KZO98302.1"/>
    <property type="molecule type" value="Genomic_DNA"/>
</dbReference>
<protein>
    <submittedName>
        <fullName evidence="2">Uncharacterized protein</fullName>
    </submittedName>
</protein>
<gene>
    <name evidence="2" type="ORF">CALVIDRAFT_39463</name>
</gene>
<dbReference type="Proteomes" id="UP000076738">
    <property type="component" value="Unassembled WGS sequence"/>
</dbReference>
<feature type="region of interest" description="Disordered" evidence="1">
    <location>
        <begin position="101"/>
        <end position="133"/>
    </location>
</feature>
<sequence>MAHPRAAEVDDMSELTDAFQSLASALRHQYAVCKPLVLHQLHSFSWSLRLSLLSLQEDILRPFRTYADDIILLDSPDAGGWQTCIHVADEEVEAFRIQHKGKRRMSHGVRLARRPGSSTSPAGQDRVQEREEEQGPIMHLARLPRPPHVAQELILTEVRRVLAEDVLDDAEWVLRDAVKGAKRRCLREGAGLEWCDVWLARVERKRPGVVERRKEEKGEGRIVRVVARLVP</sequence>
<organism evidence="2 3">
    <name type="scientific">Calocera viscosa (strain TUFC12733)</name>
    <dbReference type="NCBI Taxonomy" id="1330018"/>
    <lineage>
        <taxon>Eukaryota</taxon>
        <taxon>Fungi</taxon>
        <taxon>Dikarya</taxon>
        <taxon>Basidiomycota</taxon>
        <taxon>Agaricomycotina</taxon>
        <taxon>Dacrymycetes</taxon>
        <taxon>Dacrymycetales</taxon>
        <taxon>Dacrymycetaceae</taxon>
        <taxon>Calocera</taxon>
    </lineage>
</organism>
<keyword evidence="3" id="KW-1185">Reference proteome</keyword>
<feature type="compositionally biased region" description="Basic residues" evidence="1">
    <location>
        <begin position="101"/>
        <end position="113"/>
    </location>
</feature>
<dbReference type="AlphaFoldDB" id="A0A167P0Y1"/>
<evidence type="ECO:0000313" key="2">
    <source>
        <dbReference type="EMBL" id="KZO98302.1"/>
    </source>
</evidence>
<proteinExistence type="predicted"/>
<evidence type="ECO:0000313" key="3">
    <source>
        <dbReference type="Proteomes" id="UP000076738"/>
    </source>
</evidence>
<reference evidence="2 3" key="1">
    <citation type="journal article" date="2016" name="Mol. Biol. Evol.">
        <title>Comparative Genomics of Early-Diverging Mushroom-Forming Fungi Provides Insights into the Origins of Lignocellulose Decay Capabilities.</title>
        <authorList>
            <person name="Nagy L.G."/>
            <person name="Riley R."/>
            <person name="Tritt A."/>
            <person name="Adam C."/>
            <person name="Daum C."/>
            <person name="Floudas D."/>
            <person name="Sun H."/>
            <person name="Yadav J.S."/>
            <person name="Pangilinan J."/>
            <person name="Larsson K.H."/>
            <person name="Matsuura K."/>
            <person name="Barry K."/>
            <person name="Labutti K."/>
            <person name="Kuo R."/>
            <person name="Ohm R.A."/>
            <person name="Bhattacharya S.S."/>
            <person name="Shirouzu T."/>
            <person name="Yoshinaga Y."/>
            <person name="Martin F.M."/>
            <person name="Grigoriev I.V."/>
            <person name="Hibbett D.S."/>
        </authorList>
    </citation>
    <scope>NUCLEOTIDE SEQUENCE [LARGE SCALE GENOMIC DNA]</scope>
    <source>
        <strain evidence="2 3">TUFC12733</strain>
    </source>
</reference>
<name>A0A167P0Y1_CALVF</name>
<accession>A0A167P0Y1</accession>